<dbReference type="GO" id="GO:0071949">
    <property type="term" value="F:FAD binding"/>
    <property type="evidence" value="ECO:0007669"/>
    <property type="project" value="InterPro"/>
</dbReference>
<evidence type="ECO:0000313" key="6">
    <source>
        <dbReference type="EMBL" id="RJO78483.1"/>
    </source>
</evidence>
<dbReference type="SUPFAM" id="SSF51905">
    <property type="entry name" value="FAD/NAD(P)-binding domain"/>
    <property type="match status" value="1"/>
</dbReference>
<dbReference type="InterPro" id="IPR002938">
    <property type="entry name" value="FAD-bd"/>
</dbReference>
<proteinExistence type="predicted"/>
<dbReference type="EMBL" id="QZFU01000013">
    <property type="protein sequence ID" value="RJO78483.1"/>
    <property type="molecule type" value="Genomic_DNA"/>
</dbReference>
<dbReference type="PANTHER" id="PTHR47178:SF6">
    <property type="entry name" value="FAD-BINDING DOMAIN-CONTAINING PROTEIN"/>
    <property type="match status" value="1"/>
</dbReference>
<dbReference type="OrthoDB" id="3322136at2"/>
<dbReference type="PANTHER" id="PTHR47178">
    <property type="entry name" value="MONOOXYGENASE, FAD-BINDING"/>
    <property type="match status" value="1"/>
</dbReference>
<keyword evidence="1" id="KW-0285">Flavoprotein</keyword>
<evidence type="ECO:0000256" key="1">
    <source>
        <dbReference type="ARBA" id="ARBA00022630"/>
    </source>
</evidence>
<dbReference type="InterPro" id="IPR036188">
    <property type="entry name" value="FAD/NAD-bd_sf"/>
</dbReference>
<reference evidence="6 7" key="1">
    <citation type="submission" date="2018-09" db="EMBL/GenBank/DDBJ databases">
        <title>YIM PH21274 draft genome.</title>
        <authorList>
            <person name="Miao C."/>
        </authorList>
    </citation>
    <scope>NUCLEOTIDE SEQUENCE [LARGE SCALE GENOMIC DNA]</scope>
    <source>
        <strain evidence="6 7">YIM PH 21724</strain>
    </source>
</reference>
<evidence type="ECO:0000259" key="5">
    <source>
        <dbReference type="Pfam" id="PF01494"/>
    </source>
</evidence>
<dbReference type="Proteomes" id="UP000266677">
    <property type="component" value="Unassembled WGS sequence"/>
</dbReference>
<dbReference type="Gene3D" id="3.50.50.60">
    <property type="entry name" value="FAD/NAD(P)-binding domain"/>
    <property type="match status" value="1"/>
</dbReference>
<name>A0A3A4KDG5_9NOCA</name>
<keyword evidence="4 6" id="KW-0503">Monooxygenase</keyword>
<organism evidence="6 7">
    <name type="scientific">Nocardia panacis</name>
    <dbReference type="NCBI Taxonomy" id="2340916"/>
    <lineage>
        <taxon>Bacteria</taxon>
        <taxon>Bacillati</taxon>
        <taxon>Actinomycetota</taxon>
        <taxon>Actinomycetes</taxon>
        <taxon>Mycobacteriales</taxon>
        <taxon>Nocardiaceae</taxon>
        <taxon>Nocardia</taxon>
    </lineage>
</organism>
<comment type="caution">
    <text evidence="6">The sequence shown here is derived from an EMBL/GenBank/DDBJ whole genome shotgun (WGS) entry which is preliminary data.</text>
</comment>
<keyword evidence="2" id="KW-0274">FAD</keyword>
<evidence type="ECO:0000256" key="2">
    <source>
        <dbReference type="ARBA" id="ARBA00022827"/>
    </source>
</evidence>
<gene>
    <name evidence="6" type="ORF">D5S18_05720</name>
</gene>
<evidence type="ECO:0000256" key="4">
    <source>
        <dbReference type="ARBA" id="ARBA00023033"/>
    </source>
</evidence>
<keyword evidence="3" id="KW-0560">Oxidoreductase</keyword>
<dbReference type="PRINTS" id="PR00420">
    <property type="entry name" value="RNGMNOXGNASE"/>
</dbReference>
<protein>
    <submittedName>
        <fullName evidence="6">FAD-dependent monooxygenase</fullName>
    </submittedName>
</protein>
<dbReference type="AlphaFoldDB" id="A0A3A4KDG5"/>
<feature type="domain" description="FAD-binding" evidence="5">
    <location>
        <begin position="313"/>
        <end position="383"/>
    </location>
</feature>
<sequence>MNNSSRPSIAIAGAGLAGLCLAQSLHRAGIDVRVYERDSGPFARRQGYRITVDKDGRAALRRCVPPNLYELISTVAGAPGGYFRITNKDLRDAVTVRFDENIPDQAAVQMDRQTLRAILLRGLEDRVHFGKGAVGVEQDSSGAVLHLSDGGSTRADVVVGADGVGSVLRATTLPGHDPVDSGMYALYGRTPLRVRGRSMVPQALTSSGVLAIGDRPGRCMFFTSMRFGEQPSAAFRRLAPGHDAPVDDDYVMWGLVFSGADDPFPDQQPTSSQLHEFAVGLVGEFHSVAKELIAESQPEYTMKVKLTAAPRPRGWQMSRVTLVGDAVHAMPPLGAHGGNTALRDAALLAEKLEHAVAHGASLEHALSAYQDEMVPYAFQSVDEASKQLRRLTGSNPVQRWILLRALPRLHRATVS</sequence>
<accession>A0A3A4KDG5</accession>
<dbReference type="Pfam" id="PF01494">
    <property type="entry name" value="FAD_binding_3"/>
    <property type="match status" value="1"/>
</dbReference>
<evidence type="ECO:0000256" key="3">
    <source>
        <dbReference type="ARBA" id="ARBA00023002"/>
    </source>
</evidence>
<evidence type="ECO:0000313" key="7">
    <source>
        <dbReference type="Proteomes" id="UP000266677"/>
    </source>
</evidence>
<keyword evidence="7" id="KW-1185">Reference proteome</keyword>
<dbReference type="Pfam" id="PF13450">
    <property type="entry name" value="NAD_binding_8"/>
    <property type="match status" value="1"/>
</dbReference>
<dbReference type="GO" id="GO:0004497">
    <property type="term" value="F:monooxygenase activity"/>
    <property type="evidence" value="ECO:0007669"/>
    <property type="project" value="UniProtKB-KW"/>
</dbReference>